<reference evidence="1" key="1">
    <citation type="submission" date="2020-05" db="EMBL/GenBank/DDBJ databases">
        <authorList>
            <person name="Chiriac C."/>
            <person name="Salcher M."/>
            <person name="Ghai R."/>
            <person name="Kavagutti S V."/>
        </authorList>
    </citation>
    <scope>NUCLEOTIDE SEQUENCE</scope>
</reference>
<gene>
    <name evidence="1" type="ORF">UFOPK1835_00343</name>
</gene>
<proteinExistence type="predicted"/>
<sequence>MENRQAQLSSVTTSLDDLVERVSRVAEEVHAVGDESLAYDLFEVERSLRTAHRRLLAATRRMK</sequence>
<dbReference type="AlphaFoldDB" id="A0A6J6GJ31"/>
<organism evidence="1">
    <name type="scientific">freshwater metagenome</name>
    <dbReference type="NCBI Taxonomy" id="449393"/>
    <lineage>
        <taxon>unclassified sequences</taxon>
        <taxon>metagenomes</taxon>
        <taxon>ecological metagenomes</taxon>
    </lineage>
</organism>
<accession>A0A6J6GJ31</accession>
<protein>
    <submittedName>
        <fullName evidence="1">Unannotated protein</fullName>
    </submittedName>
</protein>
<evidence type="ECO:0000313" key="1">
    <source>
        <dbReference type="EMBL" id="CAB4600280.1"/>
    </source>
</evidence>
<name>A0A6J6GJ31_9ZZZZ</name>
<dbReference type="EMBL" id="CAEZUP010000008">
    <property type="protein sequence ID" value="CAB4600280.1"/>
    <property type="molecule type" value="Genomic_DNA"/>
</dbReference>